<keyword evidence="3" id="KW-1185">Reference proteome</keyword>
<dbReference type="InterPro" id="IPR024371">
    <property type="entry name" value="AcetylCoA_trans_1-like"/>
</dbReference>
<dbReference type="AlphaFoldDB" id="A0A2H6KH94"/>
<gene>
    <name evidence="2" type="ORF">BOVATA_038580</name>
</gene>
<dbReference type="Pfam" id="PF13000">
    <property type="entry name" value="Acatn"/>
    <property type="match status" value="1"/>
</dbReference>
<feature type="chain" id="PRO_5014149686" evidence="1">
    <location>
        <begin position="27"/>
        <end position="151"/>
    </location>
</feature>
<comment type="caution">
    <text evidence="2">The sequence shown here is derived from an EMBL/GenBank/DDBJ whole genome shotgun (WGS) entry which is preliminary data.</text>
</comment>
<dbReference type="EMBL" id="BDSA01000004">
    <property type="protein sequence ID" value="GBE62365.1"/>
    <property type="molecule type" value="Genomic_DNA"/>
</dbReference>
<dbReference type="RefSeq" id="XP_028868608.1">
    <property type="nucleotide sequence ID" value="XM_029012775.1"/>
</dbReference>
<sequence>MDAQIMMLKPAKMLAIALLTCNFFFAVENPAELKMLEKGIPRDAFAAVTPLFVPIQILLPPFVSSGELNTIPLKVTMSMHKSSASDVLCKGLKIRLITVVLYTAYSTDGLYLETLLCAVSGVVFLPKFRSMLTRIESFELGEWYVNKFAVE</sequence>
<protein>
    <submittedName>
        <fullName evidence="2">Acetyl-coenzyme A transporter</fullName>
    </submittedName>
</protein>
<evidence type="ECO:0000313" key="2">
    <source>
        <dbReference type="EMBL" id="GBE62365.1"/>
    </source>
</evidence>
<dbReference type="GO" id="GO:0016020">
    <property type="term" value="C:membrane"/>
    <property type="evidence" value="ECO:0007669"/>
    <property type="project" value="InterPro"/>
</dbReference>
<evidence type="ECO:0000256" key="1">
    <source>
        <dbReference type="SAM" id="SignalP"/>
    </source>
</evidence>
<keyword evidence="1" id="KW-0732">Signal</keyword>
<dbReference type="GO" id="GO:0035348">
    <property type="term" value="P:acetyl-CoA transmembrane transport"/>
    <property type="evidence" value="ECO:0007669"/>
    <property type="project" value="InterPro"/>
</dbReference>
<evidence type="ECO:0000313" key="3">
    <source>
        <dbReference type="Proteomes" id="UP000236319"/>
    </source>
</evidence>
<dbReference type="GeneID" id="39876135"/>
<dbReference type="Proteomes" id="UP000236319">
    <property type="component" value="Unassembled WGS sequence"/>
</dbReference>
<proteinExistence type="predicted"/>
<dbReference type="OrthoDB" id="6415790at2759"/>
<organism evidence="2 3">
    <name type="scientific">Babesia ovata</name>
    <dbReference type="NCBI Taxonomy" id="189622"/>
    <lineage>
        <taxon>Eukaryota</taxon>
        <taxon>Sar</taxon>
        <taxon>Alveolata</taxon>
        <taxon>Apicomplexa</taxon>
        <taxon>Aconoidasida</taxon>
        <taxon>Piroplasmida</taxon>
        <taxon>Babesiidae</taxon>
        <taxon>Babesia</taxon>
    </lineage>
</organism>
<dbReference type="GO" id="GO:0008521">
    <property type="term" value="F:acetyl-CoA transmembrane transporter activity"/>
    <property type="evidence" value="ECO:0007669"/>
    <property type="project" value="InterPro"/>
</dbReference>
<feature type="signal peptide" evidence="1">
    <location>
        <begin position="1"/>
        <end position="26"/>
    </location>
</feature>
<dbReference type="VEuPathDB" id="PiroplasmaDB:BOVATA_038580"/>
<name>A0A2H6KH94_9APIC</name>
<reference evidence="2 3" key="1">
    <citation type="journal article" date="2017" name="BMC Genomics">
        <title>Whole-genome assembly of Babesia ovata and comparative genomics between closely related pathogens.</title>
        <authorList>
            <person name="Yamagishi J."/>
            <person name="Asada M."/>
            <person name="Hakimi H."/>
            <person name="Tanaka T.Q."/>
            <person name="Sugimoto C."/>
            <person name="Kawazu S."/>
        </authorList>
    </citation>
    <scope>NUCLEOTIDE SEQUENCE [LARGE SCALE GENOMIC DNA]</scope>
    <source>
        <strain evidence="2 3">Miyake</strain>
    </source>
</reference>
<accession>A0A2H6KH94</accession>